<dbReference type="CDD" id="cd01087">
    <property type="entry name" value="Prolidase"/>
    <property type="match status" value="1"/>
</dbReference>
<gene>
    <name evidence="13" type="ORF">B9Z19DRAFT_970301</name>
</gene>
<evidence type="ECO:0000256" key="4">
    <source>
        <dbReference type="ARBA" id="ARBA00008766"/>
    </source>
</evidence>
<evidence type="ECO:0000256" key="7">
    <source>
        <dbReference type="ARBA" id="ARBA00022723"/>
    </source>
</evidence>
<dbReference type="SUPFAM" id="SSF55920">
    <property type="entry name" value="Creatinase/aminopeptidase"/>
    <property type="match status" value="1"/>
</dbReference>
<keyword evidence="10" id="KW-0464">Manganese</keyword>
<dbReference type="GO" id="GO:0030145">
    <property type="term" value="F:manganese ion binding"/>
    <property type="evidence" value="ECO:0007669"/>
    <property type="project" value="InterPro"/>
</dbReference>
<keyword evidence="9" id="KW-0482">Metalloprotease</keyword>
<evidence type="ECO:0000256" key="9">
    <source>
        <dbReference type="ARBA" id="ARBA00023049"/>
    </source>
</evidence>
<evidence type="ECO:0000256" key="2">
    <source>
        <dbReference type="ARBA" id="ARBA00001936"/>
    </source>
</evidence>
<dbReference type="GO" id="GO:0070006">
    <property type="term" value="F:metalloaminopeptidase activity"/>
    <property type="evidence" value="ECO:0007669"/>
    <property type="project" value="InterPro"/>
</dbReference>
<evidence type="ECO:0000256" key="10">
    <source>
        <dbReference type="ARBA" id="ARBA00023211"/>
    </source>
</evidence>
<dbReference type="OrthoDB" id="4215474at2759"/>
<comment type="function">
    <text evidence="3">Catalyzes the removal of a penultimate prolyl residue from the N-termini of peptides.</text>
</comment>
<keyword evidence="6" id="KW-0645">Protease</keyword>
<dbReference type="InterPro" id="IPR036005">
    <property type="entry name" value="Creatinase/aminopeptidase-like"/>
</dbReference>
<keyword evidence="7" id="KW-0479">Metal-binding</keyword>
<protein>
    <recommendedName>
        <fullName evidence="5">Xaa-Pro aminopeptidase</fullName>
        <ecNumber evidence="5">3.4.11.9</ecNumber>
    </recommendedName>
    <alternativeName>
        <fullName evidence="11">Aminoacylproline aminopeptidase</fullName>
    </alternativeName>
</protein>
<dbReference type="InterPro" id="IPR029149">
    <property type="entry name" value="Creatin/AminoP/Spt16_N"/>
</dbReference>
<keyword evidence="14" id="KW-1185">Reference proteome</keyword>
<dbReference type="Gene3D" id="3.40.350.10">
    <property type="entry name" value="Creatinase/prolidase N-terminal domain"/>
    <property type="match status" value="1"/>
</dbReference>
<dbReference type="SUPFAM" id="SSF53092">
    <property type="entry name" value="Creatinase/prolidase N-terminal domain"/>
    <property type="match status" value="1"/>
</dbReference>
<dbReference type="PANTHER" id="PTHR43226">
    <property type="entry name" value="XAA-PRO AMINOPEPTIDASE 3"/>
    <property type="match status" value="1"/>
</dbReference>
<dbReference type="EMBL" id="NESQ01000037">
    <property type="protein sequence ID" value="PUU81900.1"/>
    <property type="molecule type" value="Genomic_DNA"/>
</dbReference>
<organism evidence="13 14">
    <name type="scientific">Tuber borchii</name>
    <name type="common">White truffle</name>
    <dbReference type="NCBI Taxonomy" id="42251"/>
    <lineage>
        <taxon>Eukaryota</taxon>
        <taxon>Fungi</taxon>
        <taxon>Dikarya</taxon>
        <taxon>Ascomycota</taxon>
        <taxon>Pezizomycotina</taxon>
        <taxon>Pezizomycetes</taxon>
        <taxon>Pezizales</taxon>
        <taxon>Tuberaceae</taxon>
        <taxon>Tuber</taxon>
    </lineage>
</organism>
<evidence type="ECO:0000313" key="13">
    <source>
        <dbReference type="EMBL" id="PUU81900.1"/>
    </source>
</evidence>
<comment type="caution">
    <text evidence="13">The sequence shown here is derived from an EMBL/GenBank/DDBJ whole genome shotgun (WGS) entry which is preliminary data.</text>
</comment>
<keyword evidence="8" id="KW-0378">Hydrolase</keyword>
<dbReference type="STRING" id="42251.A0A2T7A2G3"/>
<comment type="catalytic activity">
    <reaction evidence="1">
        <text>Release of any N-terminal amino acid, including proline, that is linked to proline, even from a dipeptide or tripeptide.</text>
        <dbReference type="EC" id="3.4.11.9"/>
    </reaction>
</comment>
<dbReference type="Pfam" id="PF00557">
    <property type="entry name" value="Peptidase_M24"/>
    <property type="match status" value="1"/>
</dbReference>
<dbReference type="EC" id="3.4.11.9" evidence="5"/>
<dbReference type="GO" id="GO:0005739">
    <property type="term" value="C:mitochondrion"/>
    <property type="evidence" value="ECO:0007669"/>
    <property type="project" value="TreeGrafter"/>
</dbReference>
<evidence type="ECO:0000256" key="5">
    <source>
        <dbReference type="ARBA" id="ARBA00012574"/>
    </source>
</evidence>
<dbReference type="AlphaFoldDB" id="A0A2T7A2G3"/>
<accession>A0A2T7A2G3</accession>
<dbReference type="InterPro" id="IPR007865">
    <property type="entry name" value="Aminopep_P_N"/>
</dbReference>
<dbReference type="SMART" id="SM01011">
    <property type="entry name" value="AMP_N"/>
    <property type="match status" value="1"/>
</dbReference>
<dbReference type="Gene3D" id="3.90.230.10">
    <property type="entry name" value="Creatinase/methionine aminopeptidase superfamily"/>
    <property type="match status" value="1"/>
</dbReference>
<dbReference type="InterPro" id="IPR000994">
    <property type="entry name" value="Pept_M24"/>
</dbReference>
<name>A0A2T7A2G3_TUBBO</name>
<evidence type="ECO:0000256" key="3">
    <source>
        <dbReference type="ARBA" id="ARBA00002443"/>
    </source>
</evidence>
<comment type="similarity">
    <text evidence="4">Belongs to the peptidase M24B family.</text>
</comment>
<evidence type="ECO:0000259" key="12">
    <source>
        <dbReference type="SMART" id="SM01011"/>
    </source>
</evidence>
<sequence length="515" mass="56780">MILRHLRALAPSISAPRRFYSEVLQTKFGQPSFETHPWLLKTGEVTPGISALEYATRRAKLASGLPDGAVAVVPASYVKYRSGPVFYPFHQNPDFLYLTGFLEPEALCVIEKTGPVGSGEHTFHLFVREKDSHAELWDGPRSGVQAALDMFNADEAGDIEHAEHHLRSILERASAVYTDAISPTRKPSGYARLIAPPLAATPGSLVQILEDKKVLPLKCFIHGLRVFKSEAEAANMRKAGQISGRAFNKAIAAKERFTKESDLWAFLEYKFRMGGCEKEAYVPVIAGGQNSLHIHYTRNDDKLGESDLVLVDAGGQYGGYVTDITRTWPISGTFTPAQRDLYQAVLNVQKRCVSLCHEGVHISLDEIHEVSEVELESELKRLGFDLTSSRLRSVLFPHHVGHYVGLDVHDCGSYPKSRKLRAGQCVTVEPGVYVPDDLQWPKHFRGMGVRIEDTVCVGDEGPVVLSVEAVKEVNLPPSSPPTFTYLPNPFVTANREPNVVQIVDIESLAAGITTA</sequence>
<proteinExistence type="inferred from homology"/>
<evidence type="ECO:0000256" key="1">
    <source>
        <dbReference type="ARBA" id="ARBA00001424"/>
    </source>
</evidence>
<comment type="cofactor">
    <cofactor evidence="2">
        <name>Mn(2+)</name>
        <dbReference type="ChEBI" id="CHEBI:29035"/>
    </cofactor>
</comment>
<dbReference type="PANTHER" id="PTHR43226:SF4">
    <property type="entry name" value="XAA-PRO AMINOPEPTIDASE 3"/>
    <property type="match status" value="1"/>
</dbReference>
<dbReference type="Proteomes" id="UP000244722">
    <property type="component" value="Unassembled WGS sequence"/>
</dbReference>
<dbReference type="Pfam" id="PF05195">
    <property type="entry name" value="AMP_N"/>
    <property type="match status" value="1"/>
</dbReference>
<keyword evidence="6" id="KW-0031">Aminopeptidase</keyword>
<evidence type="ECO:0000313" key="14">
    <source>
        <dbReference type="Proteomes" id="UP000244722"/>
    </source>
</evidence>
<reference evidence="13 14" key="1">
    <citation type="submission" date="2017-04" db="EMBL/GenBank/DDBJ databases">
        <title>Draft genome sequence of Tuber borchii Vittad., a whitish edible truffle.</title>
        <authorList>
            <consortium name="DOE Joint Genome Institute"/>
            <person name="Murat C."/>
            <person name="Kuo A."/>
            <person name="Barry K.W."/>
            <person name="Clum A."/>
            <person name="Dockter R.B."/>
            <person name="Fauchery L."/>
            <person name="Iotti M."/>
            <person name="Kohler A."/>
            <person name="Labutti K."/>
            <person name="Lindquist E.A."/>
            <person name="Lipzen A."/>
            <person name="Ohm R.A."/>
            <person name="Wang M."/>
            <person name="Grigoriev I.V."/>
            <person name="Zambonelli A."/>
            <person name="Martin F.M."/>
        </authorList>
    </citation>
    <scope>NUCLEOTIDE SEQUENCE [LARGE SCALE GENOMIC DNA]</scope>
    <source>
        <strain evidence="13 14">Tbo3840</strain>
    </source>
</reference>
<evidence type="ECO:0000256" key="8">
    <source>
        <dbReference type="ARBA" id="ARBA00022801"/>
    </source>
</evidence>
<dbReference type="GO" id="GO:0006508">
    <property type="term" value="P:proteolysis"/>
    <property type="evidence" value="ECO:0007669"/>
    <property type="project" value="TreeGrafter"/>
</dbReference>
<evidence type="ECO:0000256" key="6">
    <source>
        <dbReference type="ARBA" id="ARBA00022438"/>
    </source>
</evidence>
<evidence type="ECO:0000256" key="11">
    <source>
        <dbReference type="ARBA" id="ARBA00030849"/>
    </source>
</evidence>
<dbReference type="InterPro" id="IPR052433">
    <property type="entry name" value="X-Pro_dipept-like"/>
</dbReference>
<feature type="domain" description="Aminopeptidase P N-terminal" evidence="12">
    <location>
        <begin position="49"/>
        <end position="186"/>
    </location>
</feature>